<dbReference type="EMBL" id="BRYB01002204">
    <property type="protein sequence ID" value="GMI41194.1"/>
    <property type="molecule type" value="Genomic_DNA"/>
</dbReference>
<sequence length="130" mass="13749">MVNGSYAIPSHQDIQGIFQVPVTAKPNTLTVLGGGGGDLAAEGGDQAASDDDDDDDDYNDAFSSTPVAPPLAPDDAVTRLEHDQNLWVIASSDKPRQPPSEGEKRAEESRTEAAQTRTRNKSEGNMAHCA</sequence>
<proteinExistence type="predicted"/>
<organism evidence="2 3">
    <name type="scientific">Tetraparma gracilis</name>
    <dbReference type="NCBI Taxonomy" id="2962635"/>
    <lineage>
        <taxon>Eukaryota</taxon>
        <taxon>Sar</taxon>
        <taxon>Stramenopiles</taxon>
        <taxon>Ochrophyta</taxon>
        <taxon>Bolidophyceae</taxon>
        <taxon>Parmales</taxon>
        <taxon>Triparmaceae</taxon>
        <taxon>Tetraparma</taxon>
    </lineage>
</organism>
<feature type="compositionally biased region" description="Acidic residues" evidence="1">
    <location>
        <begin position="48"/>
        <end position="59"/>
    </location>
</feature>
<reference evidence="2 3" key="1">
    <citation type="journal article" date="2023" name="Commun. Biol.">
        <title>Genome analysis of Parmales, the sister group of diatoms, reveals the evolutionary specialization of diatoms from phago-mixotrophs to photoautotrophs.</title>
        <authorList>
            <person name="Ban H."/>
            <person name="Sato S."/>
            <person name="Yoshikawa S."/>
            <person name="Yamada K."/>
            <person name="Nakamura Y."/>
            <person name="Ichinomiya M."/>
            <person name="Sato N."/>
            <person name="Blanc-Mathieu R."/>
            <person name="Endo H."/>
            <person name="Kuwata A."/>
            <person name="Ogata H."/>
        </authorList>
    </citation>
    <scope>NUCLEOTIDE SEQUENCE [LARGE SCALE GENOMIC DNA]</scope>
</reference>
<dbReference type="Proteomes" id="UP001165060">
    <property type="component" value="Unassembled WGS sequence"/>
</dbReference>
<evidence type="ECO:0000313" key="3">
    <source>
        <dbReference type="Proteomes" id="UP001165060"/>
    </source>
</evidence>
<protein>
    <submittedName>
        <fullName evidence="2">Uncharacterized protein</fullName>
    </submittedName>
</protein>
<accession>A0ABQ6N6M2</accession>
<gene>
    <name evidence="2" type="ORF">TeGR_g9492</name>
</gene>
<feature type="region of interest" description="Disordered" evidence="1">
    <location>
        <begin position="33"/>
        <end position="130"/>
    </location>
</feature>
<evidence type="ECO:0000256" key="1">
    <source>
        <dbReference type="SAM" id="MobiDB-lite"/>
    </source>
</evidence>
<name>A0ABQ6N6M2_9STRA</name>
<feature type="compositionally biased region" description="Basic and acidic residues" evidence="1">
    <location>
        <begin position="93"/>
        <end position="111"/>
    </location>
</feature>
<comment type="caution">
    <text evidence="2">The sequence shown here is derived from an EMBL/GenBank/DDBJ whole genome shotgun (WGS) entry which is preliminary data.</text>
</comment>
<evidence type="ECO:0000313" key="2">
    <source>
        <dbReference type="EMBL" id="GMI41194.1"/>
    </source>
</evidence>
<keyword evidence="3" id="KW-1185">Reference proteome</keyword>